<dbReference type="AlphaFoldDB" id="A0A814FGY7"/>
<evidence type="ECO:0000313" key="1">
    <source>
        <dbReference type="EMBL" id="CAF0984905.1"/>
    </source>
</evidence>
<dbReference type="Proteomes" id="UP000663877">
    <property type="component" value="Unassembled WGS sequence"/>
</dbReference>
<dbReference type="EMBL" id="CAJNOI010000065">
    <property type="protein sequence ID" value="CAF0984905.1"/>
    <property type="molecule type" value="Genomic_DNA"/>
</dbReference>
<dbReference type="EMBL" id="CAJNOM010000157">
    <property type="protein sequence ID" value="CAF1156040.1"/>
    <property type="molecule type" value="Genomic_DNA"/>
</dbReference>
<evidence type="ECO:0000313" key="3">
    <source>
        <dbReference type="Proteomes" id="UP000663832"/>
    </source>
</evidence>
<comment type="caution">
    <text evidence="1">The sequence shown here is derived from an EMBL/GenBank/DDBJ whole genome shotgun (WGS) entry which is preliminary data.</text>
</comment>
<name>A0A814FGY7_9BILA</name>
<accession>A0A814FGY7</accession>
<dbReference type="OrthoDB" id="10049392at2759"/>
<sequence>MKFNRKLQKTIILKRSSHHSRKKLSNHDLSIQTHNIKNFKKKFRFSFIKNFIWYKKKHISTANLPLISSLSSPRIEELHNEFMNVLREMCNKSEIQKYQQRKYSILSNLLNINHFSKEIIQEYNLYHQTESHTHNRLLITRSVDNFTTKSIEHYLYSSLSSEPIHQSFLKNIIKRTNNSLIKIPLESTANNRNSPLNISIKSESCLKKPNSLTHSKLSLKSASEQQQEAAIIDIEYPSLNSIKPLEKSYSSPLPIKTNHLSFSNNYIQSAHIISQYENKSKISLYSSINEMENDESMESISSDEDNVKRSLLEYQENVHMKNLRHRWSLFDVWRKTMTKLPSTLNCIWRERLYHTGSREFCEF</sequence>
<evidence type="ECO:0000313" key="4">
    <source>
        <dbReference type="Proteomes" id="UP000663877"/>
    </source>
</evidence>
<reference evidence="1" key="1">
    <citation type="submission" date="2021-02" db="EMBL/GenBank/DDBJ databases">
        <authorList>
            <person name="Nowell W R."/>
        </authorList>
    </citation>
    <scope>NUCLEOTIDE SEQUENCE</scope>
</reference>
<gene>
    <name evidence="1" type="ORF">BJG266_LOCUS15073</name>
    <name evidence="2" type="ORF">QVE165_LOCUS23285</name>
</gene>
<evidence type="ECO:0000313" key="2">
    <source>
        <dbReference type="EMBL" id="CAF1156040.1"/>
    </source>
</evidence>
<organism evidence="1 4">
    <name type="scientific">Adineta steineri</name>
    <dbReference type="NCBI Taxonomy" id="433720"/>
    <lineage>
        <taxon>Eukaryota</taxon>
        <taxon>Metazoa</taxon>
        <taxon>Spiralia</taxon>
        <taxon>Gnathifera</taxon>
        <taxon>Rotifera</taxon>
        <taxon>Eurotatoria</taxon>
        <taxon>Bdelloidea</taxon>
        <taxon>Adinetida</taxon>
        <taxon>Adinetidae</taxon>
        <taxon>Adineta</taxon>
    </lineage>
</organism>
<dbReference type="Proteomes" id="UP000663832">
    <property type="component" value="Unassembled WGS sequence"/>
</dbReference>
<proteinExistence type="predicted"/>
<protein>
    <submittedName>
        <fullName evidence="1">Uncharacterized protein</fullName>
    </submittedName>
</protein>
<keyword evidence="3" id="KW-1185">Reference proteome</keyword>